<evidence type="ECO:0000256" key="1">
    <source>
        <dbReference type="ARBA" id="ARBA00004651"/>
    </source>
</evidence>
<dbReference type="GO" id="GO:0015276">
    <property type="term" value="F:ligand-gated monoatomic ion channel activity"/>
    <property type="evidence" value="ECO:0007669"/>
    <property type="project" value="InterPro"/>
</dbReference>
<dbReference type="PANTHER" id="PTHR42643:SF33">
    <property type="entry name" value="GLUTAMATE RECEPTOR 2-LIKE PROTEIN"/>
    <property type="match status" value="1"/>
</dbReference>
<dbReference type="STRING" id="151549.A0A4C1V5H2"/>
<reference evidence="11 12" key="1">
    <citation type="journal article" date="2019" name="Commun. Biol.">
        <title>The bagworm genome reveals a unique fibroin gene that provides high tensile strength.</title>
        <authorList>
            <person name="Kono N."/>
            <person name="Nakamura H."/>
            <person name="Ohtoshi R."/>
            <person name="Tomita M."/>
            <person name="Numata K."/>
            <person name="Arakawa K."/>
        </authorList>
    </citation>
    <scope>NUCLEOTIDE SEQUENCE [LARGE SCALE GENOMIC DNA]</scope>
</reference>
<evidence type="ECO:0000256" key="7">
    <source>
        <dbReference type="ARBA" id="ARBA00023170"/>
    </source>
</evidence>
<comment type="similarity">
    <text evidence="2">Belongs to the glutamate-gated ion channel (TC 1.A.10.1) family.</text>
</comment>
<comment type="subcellular location">
    <subcellularLocation>
        <location evidence="1">Cell membrane</location>
        <topology evidence="1">Multi-pass membrane protein</topology>
    </subcellularLocation>
</comment>
<feature type="transmembrane region" description="Helical" evidence="9">
    <location>
        <begin position="635"/>
        <end position="658"/>
    </location>
</feature>
<dbReference type="Gene3D" id="3.40.190.10">
    <property type="entry name" value="Periplasmic binding protein-like II"/>
    <property type="match status" value="1"/>
</dbReference>
<evidence type="ECO:0000313" key="11">
    <source>
        <dbReference type="EMBL" id="GBP33616.1"/>
    </source>
</evidence>
<evidence type="ECO:0000256" key="3">
    <source>
        <dbReference type="ARBA" id="ARBA00022475"/>
    </source>
</evidence>
<dbReference type="PANTHER" id="PTHR42643">
    <property type="entry name" value="IONOTROPIC RECEPTOR 20A-RELATED"/>
    <property type="match status" value="1"/>
</dbReference>
<keyword evidence="3" id="KW-1003">Cell membrane</keyword>
<sequence>MWVLRCSAPRGPPVISFHSRDQLQNCTNNSWRARSGRIVPRSDRSRSCLRPGRQFITDVIIEGQTSMRATRVWVVTAALVHPRLRRKHQCVADLLDSKYELVNSSKTFNAHELMFGSMAPDAEMVTTPKPEQHIVFVTDFSCVNNSMFVRMNNRLFRAPYRWIIIDSSSISNRESLLNSMENVIILSDSEVIISQKDDKGSYNLDYVYKIESRRTWLKHQFGCWNPKEKLKTAVDNRVIALRRRNLKGLEISACYVVTDNDTLKHLTDGLNAHIDPVTKVSFPTINHLFDFINANRKFVYTNSWGYLINGSWSGMTGYLVEGRVEIGGSPMFLTAERLPYVEFVTSPIPTKSKFVFRQPKLSYEYNLFVLPFKNNVWYCCIATFFVLCFAVFVVTAWEWKKFNSDKERYTDAGILRNKITDILLIVFGAACQQGSSTALKGSLGRIVMFILFLAFLFLYTSYSANIVALLQSSSPRIRSLEDLLHSRLKFGVQDTVYNRYYFRMATEPIRKTIYETKVAPSGTNPKFMSLEEGVKKMQKGLFAFHMDTGVGYKFVGKYFNEQEKCNLKEIQYLQVQYPWIAIRKHTPHREILKIGLRRIQEHGLQSRENVFFYLKKPKCSGHVTSFVSVSIVDCYPAILVLLYGYSVAFALLLMEILLHWRRQRRQFYHF</sequence>
<name>A0A4C1V5H2_EUMVA</name>
<dbReference type="EMBL" id="BGZK01000276">
    <property type="protein sequence ID" value="GBP33616.1"/>
    <property type="molecule type" value="Genomic_DNA"/>
</dbReference>
<protein>
    <submittedName>
        <fullName evidence="11">Probable glutamate receptor</fullName>
    </submittedName>
</protein>
<evidence type="ECO:0000256" key="9">
    <source>
        <dbReference type="SAM" id="Phobius"/>
    </source>
</evidence>
<dbReference type="Pfam" id="PF00060">
    <property type="entry name" value="Lig_chan"/>
    <property type="match status" value="1"/>
</dbReference>
<evidence type="ECO:0000256" key="4">
    <source>
        <dbReference type="ARBA" id="ARBA00022692"/>
    </source>
</evidence>
<keyword evidence="8" id="KW-0325">Glycoprotein</keyword>
<dbReference type="OrthoDB" id="6117597at2759"/>
<evidence type="ECO:0000256" key="2">
    <source>
        <dbReference type="ARBA" id="ARBA00008685"/>
    </source>
</evidence>
<keyword evidence="7 11" id="KW-0675">Receptor</keyword>
<dbReference type="InterPro" id="IPR001320">
    <property type="entry name" value="Iontro_rcpt_C"/>
</dbReference>
<evidence type="ECO:0000313" key="12">
    <source>
        <dbReference type="Proteomes" id="UP000299102"/>
    </source>
</evidence>
<keyword evidence="12" id="KW-1185">Reference proteome</keyword>
<comment type="caution">
    <text evidence="11">The sequence shown here is derived from an EMBL/GenBank/DDBJ whole genome shotgun (WGS) entry which is preliminary data.</text>
</comment>
<evidence type="ECO:0000256" key="8">
    <source>
        <dbReference type="ARBA" id="ARBA00023180"/>
    </source>
</evidence>
<dbReference type="InterPro" id="IPR052192">
    <property type="entry name" value="Insect_Ionotropic_Sensory_Rcpt"/>
</dbReference>
<feature type="transmembrane region" description="Helical" evidence="9">
    <location>
        <begin position="375"/>
        <end position="399"/>
    </location>
</feature>
<dbReference type="GO" id="GO:0050906">
    <property type="term" value="P:detection of stimulus involved in sensory perception"/>
    <property type="evidence" value="ECO:0007669"/>
    <property type="project" value="UniProtKB-ARBA"/>
</dbReference>
<evidence type="ECO:0000259" key="10">
    <source>
        <dbReference type="Pfam" id="PF00060"/>
    </source>
</evidence>
<keyword evidence="4 9" id="KW-0812">Transmembrane</keyword>
<organism evidence="11 12">
    <name type="scientific">Eumeta variegata</name>
    <name type="common">Bagworm moth</name>
    <name type="synonym">Eumeta japonica</name>
    <dbReference type="NCBI Taxonomy" id="151549"/>
    <lineage>
        <taxon>Eukaryota</taxon>
        <taxon>Metazoa</taxon>
        <taxon>Ecdysozoa</taxon>
        <taxon>Arthropoda</taxon>
        <taxon>Hexapoda</taxon>
        <taxon>Insecta</taxon>
        <taxon>Pterygota</taxon>
        <taxon>Neoptera</taxon>
        <taxon>Endopterygota</taxon>
        <taxon>Lepidoptera</taxon>
        <taxon>Glossata</taxon>
        <taxon>Ditrysia</taxon>
        <taxon>Tineoidea</taxon>
        <taxon>Psychidae</taxon>
        <taxon>Oiketicinae</taxon>
        <taxon>Eumeta</taxon>
    </lineage>
</organism>
<evidence type="ECO:0000256" key="6">
    <source>
        <dbReference type="ARBA" id="ARBA00023136"/>
    </source>
</evidence>
<accession>A0A4C1V5H2</accession>
<feature type="domain" description="Ionotropic glutamate receptor C-terminal" evidence="10">
    <location>
        <begin position="374"/>
        <end position="568"/>
    </location>
</feature>
<gene>
    <name evidence="11" type="primary">KBP</name>
    <name evidence="11" type="ORF">EVAR_32114_1</name>
</gene>
<dbReference type="AlphaFoldDB" id="A0A4C1V5H2"/>
<feature type="transmembrane region" description="Helical" evidence="9">
    <location>
        <begin position="446"/>
        <end position="470"/>
    </location>
</feature>
<evidence type="ECO:0000256" key="5">
    <source>
        <dbReference type="ARBA" id="ARBA00022989"/>
    </source>
</evidence>
<keyword evidence="6 9" id="KW-0472">Membrane</keyword>
<proteinExistence type="inferred from homology"/>
<dbReference type="SUPFAM" id="SSF53850">
    <property type="entry name" value="Periplasmic binding protein-like II"/>
    <property type="match status" value="1"/>
</dbReference>
<dbReference type="Gene3D" id="1.10.287.70">
    <property type="match status" value="1"/>
</dbReference>
<keyword evidence="5 9" id="KW-1133">Transmembrane helix</keyword>
<dbReference type="Proteomes" id="UP000299102">
    <property type="component" value="Unassembled WGS sequence"/>
</dbReference>
<dbReference type="GO" id="GO:0005886">
    <property type="term" value="C:plasma membrane"/>
    <property type="evidence" value="ECO:0007669"/>
    <property type="project" value="UniProtKB-SubCell"/>
</dbReference>